<name>M5SAA9_9BACT</name>
<evidence type="ECO:0000313" key="2">
    <source>
        <dbReference type="Proteomes" id="UP000011996"/>
    </source>
</evidence>
<gene>
    <name evidence="1" type="ORF">RESH_04973</name>
</gene>
<proteinExistence type="predicted"/>
<dbReference type="EMBL" id="ANOF01000155">
    <property type="protein sequence ID" value="EMI24602.1"/>
    <property type="molecule type" value="Genomic_DNA"/>
</dbReference>
<accession>M5SAA9</accession>
<comment type="caution">
    <text evidence="1">The sequence shown here is derived from an EMBL/GenBank/DDBJ whole genome shotgun (WGS) entry which is preliminary data.</text>
</comment>
<dbReference type="STRING" id="1263868.RESH_04973"/>
<protein>
    <submittedName>
        <fullName evidence="1">Uncharacterized protein</fullName>
    </submittedName>
</protein>
<dbReference type="AlphaFoldDB" id="M5SAA9"/>
<evidence type="ECO:0000313" key="1">
    <source>
        <dbReference type="EMBL" id="EMI24602.1"/>
    </source>
</evidence>
<organism evidence="1 2">
    <name type="scientific">Rhodopirellula europaea SH398</name>
    <dbReference type="NCBI Taxonomy" id="1263868"/>
    <lineage>
        <taxon>Bacteria</taxon>
        <taxon>Pseudomonadati</taxon>
        <taxon>Planctomycetota</taxon>
        <taxon>Planctomycetia</taxon>
        <taxon>Pirellulales</taxon>
        <taxon>Pirellulaceae</taxon>
        <taxon>Rhodopirellula</taxon>
    </lineage>
</organism>
<dbReference type="Proteomes" id="UP000011996">
    <property type="component" value="Unassembled WGS sequence"/>
</dbReference>
<sequence length="52" mass="5953">MEQLRAKDLRSVTWCVLMVNSFRLSKDQTAVAALGIDNEGRKHVLDLRWAPL</sequence>
<dbReference type="PATRIC" id="fig|1263868.3.peg.5406"/>
<reference evidence="1 2" key="1">
    <citation type="journal article" date="2013" name="Mar. Genomics">
        <title>Expression of sulfatases in Rhodopirellula baltica and the diversity of sulfatases in the genus Rhodopirellula.</title>
        <authorList>
            <person name="Wegner C.E."/>
            <person name="Richter-Heitmann T."/>
            <person name="Klindworth A."/>
            <person name="Klockow C."/>
            <person name="Richter M."/>
            <person name="Achstetter T."/>
            <person name="Glockner F.O."/>
            <person name="Harder J."/>
        </authorList>
    </citation>
    <scope>NUCLEOTIDE SEQUENCE [LARGE SCALE GENOMIC DNA]</scope>
    <source>
        <strain evidence="1 2">SH398</strain>
    </source>
</reference>